<dbReference type="SMART" id="SM00164">
    <property type="entry name" value="TBC"/>
    <property type="match status" value="1"/>
</dbReference>
<name>A0A7S1PHH7_9EUKA</name>
<protein>
    <recommendedName>
        <fullName evidence="2">Rab-GAP TBC domain-containing protein</fullName>
    </recommendedName>
</protein>
<dbReference type="PANTHER" id="PTHR16110">
    <property type="entry name" value="TBC1 DOMAIN FAMILY MEMBER 19"/>
    <property type="match status" value="1"/>
</dbReference>
<evidence type="ECO:0000313" key="3">
    <source>
        <dbReference type="EMBL" id="CAD9082408.1"/>
    </source>
</evidence>
<dbReference type="InterPro" id="IPR035969">
    <property type="entry name" value="Rab-GAP_TBC_sf"/>
</dbReference>
<feature type="region of interest" description="Disordered" evidence="1">
    <location>
        <begin position="1"/>
        <end position="46"/>
    </location>
</feature>
<dbReference type="PANTHER" id="PTHR16110:SF1">
    <property type="entry name" value="TBC1 DOMAIN FAMILY MEMBER 19"/>
    <property type="match status" value="1"/>
</dbReference>
<evidence type="ECO:0000259" key="2">
    <source>
        <dbReference type="PROSITE" id="PS50086"/>
    </source>
</evidence>
<organism evidence="3">
    <name type="scientific">Percolomonas cosmopolitus</name>
    <dbReference type="NCBI Taxonomy" id="63605"/>
    <lineage>
        <taxon>Eukaryota</taxon>
        <taxon>Discoba</taxon>
        <taxon>Heterolobosea</taxon>
        <taxon>Tetramitia</taxon>
        <taxon>Eutetramitia</taxon>
        <taxon>Percolomonadidae</taxon>
        <taxon>Percolomonas</taxon>
    </lineage>
</organism>
<feature type="compositionally biased region" description="Basic residues" evidence="1">
    <location>
        <begin position="237"/>
        <end position="248"/>
    </location>
</feature>
<dbReference type="InterPro" id="IPR000195">
    <property type="entry name" value="Rab-GAP-TBC_dom"/>
</dbReference>
<dbReference type="SUPFAM" id="SSF47923">
    <property type="entry name" value="Ypt/Rab-GAP domain of gyp1p"/>
    <property type="match status" value="2"/>
</dbReference>
<feature type="domain" description="Rab-GAP TBC" evidence="2">
    <location>
        <begin position="365"/>
        <end position="580"/>
    </location>
</feature>
<reference evidence="3" key="1">
    <citation type="submission" date="2021-01" db="EMBL/GenBank/DDBJ databases">
        <authorList>
            <person name="Corre E."/>
            <person name="Pelletier E."/>
            <person name="Niang G."/>
            <person name="Scheremetjew M."/>
            <person name="Finn R."/>
            <person name="Kale V."/>
            <person name="Holt S."/>
            <person name="Cochrane G."/>
            <person name="Meng A."/>
            <person name="Brown T."/>
            <person name="Cohen L."/>
        </authorList>
    </citation>
    <scope>NUCLEOTIDE SEQUENCE</scope>
    <source>
        <strain evidence="3">WS</strain>
    </source>
</reference>
<dbReference type="PROSITE" id="PS50086">
    <property type="entry name" value="TBC_RABGAP"/>
    <property type="match status" value="1"/>
</dbReference>
<dbReference type="InterPro" id="IPR042507">
    <property type="entry name" value="TBC1D19"/>
</dbReference>
<dbReference type="Pfam" id="PF00566">
    <property type="entry name" value="RabGAP-TBC"/>
    <property type="match status" value="1"/>
</dbReference>
<proteinExistence type="predicted"/>
<evidence type="ECO:0000256" key="1">
    <source>
        <dbReference type="SAM" id="MobiDB-lite"/>
    </source>
</evidence>
<dbReference type="Gene3D" id="1.10.472.80">
    <property type="entry name" value="Ypt/Rab-GAP domain of gyp1p, domain 3"/>
    <property type="match status" value="1"/>
</dbReference>
<accession>A0A7S1PHH7</accession>
<gene>
    <name evidence="3" type="ORF">PCOS0759_LOCUS5648</name>
</gene>
<dbReference type="AlphaFoldDB" id="A0A7S1PHH7"/>
<dbReference type="EMBL" id="HBGD01006773">
    <property type="protein sequence ID" value="CAD9082408.1"/>
    <property type="molecule type" value="Transcribed_RNA"/>
</dbReference>
<feature type="compositionally biased region" description="Low complexity" evidence="1">
    <location>
        <begin position="1"/>
        <end position="27"/>
    </location>
</feature>
<sequence>MHPHSPIHNFSGSNSSSTLPSQSQSTHNLSNEEPFMKPKRPFAYPANLSDTEKTHLMKQELRSSLLYWSLKRTIKGELIKSKYSLNDIKSLIPKILDQHNLKVKLKNEIYRLHQEALKRQYDTVGSGMSEVDSASGSSTLSGEAFAYSHNGSSLLDPSQLVPPTPHLDEPLDVVDQVRKNWSLFLKDQIMSISHQLKVPLYVPQKKENSRRPLQRASVLTADGSVVQASSHAATASTKRKIKKGSKGVKKADDDSAPDDTDDDLPKYTGVYGPSKLFETCVNIHNSNHERTFSTNIVGWGLIKLELEPLSIKDLQQRFSDLDPMNRQVGLDDQSKEWFSNDAINTAKRLSSGGYIPVLSKVARRGIPSTQRGKIWKQLLGVTGSSKQKAYFDMLLHQWNSSLMLIDDMVINDVKRTSDDENYFVFEDVILTVMQAFSRDAYIAEAASLKPVPLFGVDKLGKKRSCYPPNGVVPFEGLSLLVAPFTYIFSNPVDTYFAFRGMYIKYFCRLHVISSKPQSLIPLCKQFEYMLQNMHPHLYYHLLELNIHPLDIAVNWIFHAFAGYLQVDQLLLLWDRVIGFSDLNLLPVLSVSIFLFRAKPVMQTTSQQEIFDIFSDFSTIEIIPLLQAFVFKQELMGFSSY</sequence>
<feature type="region of interest" description="Disordered" evidence="1">
    <location>
        <begin position="229"/>
        <end position="267"/>
    </location>
</feature>